<dbReference type="RefSeq" id="WP_176028271.1">
    <property type="nucleotide sequence ID" value="NZ_JBHSJV010000001.1"/>
</dbReference>
<dbReference type="Proteomes" id="UP001597459">
    <property type="component" value="Unassembled WGS sequence"/>
</dbReference>
<sequence length="178" mass="20254">MKKIFLLVFISFLALSCSNNVDLAIDNPTNLPVEVKIDTLLVEVPAKEVVWVEMGKGEHTVTLANDSIITHNFTERLYMVNPTETRYLLSEQYYGSPAFQNSYISTLPSKKITYLGTEIEGNYDVISNVITKVSWDYGPRESLPEMVQVDSDEQYTLLLKLSDPYELMEQIQSSRGEE</sequence>
<gene>
    <name evidence="2" type="ORF">ACFSTE_06085</name>
</gene>
<accession>A0ABW5N8A6</accession>
<reference evidence="3" key="1">
    <citation type="journal article" date="2019" name="Int. J. Syst. Evol. Microbiol.">
        <title>The Global Catalogue of Microorganisms (GCM) 10K type strain sequencing project: providing services to taxonomists for standard genome sequencing and annotation.</title>
        <authorList>
            <consortium name="The Broad Institute Genomics Platform"/>
            <consortium name="The Broad Institute Genome Sequencing Center for Infectious Disease"/>
            <person name="Wu L."/>
            <person name="Ma J."/>
        </authorList>
    </citation>
    <scope>NUCLEOTIDE SEQUENCE [LARGE SCALE GENOMIC DNA]</scope>
    <source>
        <strain evidence="3">KCTC 42423</strain>
    </source>
</reference>
<organism evidence="2 3">
    <name type="scientific">Aquimarina hainanensis</name>
    <dbReference type="NCBI Taxonomy" id="1578017"/>
    <lineage>
        <taxon>Bacteria</taxon>
        <taxon>Pseudomonadati</taxon>
        <taxon>Bacteroidota</taxon>
        <taxon>Flavobacteriia</taxon>
        <taxon>Flavobacteriales</taxon>
        <taxon>Flavobacteriaceae</taxon>
        <taxon>Aquimarina</taxon>
    </lineage>
</organism>
<keyword evidence="3" id="KW-1185">Reference proteome</keyword>
<keyword evidence="1" id="KW-0732">Signal</keyword>
<comment type="caution">
    <text evidence="2">The sequence shown here is derived from an EMBL/GenBank/DDBJ whole genome shotgun (WGS) entry which is preliminary data.</text>
</comment>
<evidence type="ECO:0000256" key="1">
    <source>
        <dbReference type="SAM" id="SignalP"/>
    </source>
</evidence>
<protein>
    <submittedName>
        <fullName evidence="2">Uncharacterized protein</fullName>
    </submittedName>
</protein>
<feature type="chain" id="PRO_5046440906" evidence="1">
    <location>
        <begin position="24"/>
        <end position="178"/>
    </location>
</feature>
<name>A0ABW5N8A6_9FLAO</name>
<proteinExistence type="predicted"/>
<evidence type="ECO:0000313" key="3">
    <source>
        <dbReference type="Proteomes" id="UP001597459"/>
    </source>
</evidence>
<dbReference type="PROSITE" id="PS51257">
    <property type="entry name" value="PROKAR_LIPOPROTEIN"/>
    <property type="match status" value="1"/>
</dbReference>
<evidence type="ECO:0000313" key="2">
    <source>
        <dbReference type="EMBL" id="MFD2590394.1"/>
    </source>
</evidence>
<feature type="signal peptide" evidence="1">
    <location>
        <begin position="1"/>
        <end position="23"/>
    </location>
</feature>
<dbReference type="EMBL" id="JBHULX010000004">
    <property type="protein sequence ID" value="MFD2590394.1"/>
    <property type="molecule type" value="Genomic_DNA"/>
</dbReference>